<dbReference type="InterPro" id="IPR007129">
    <property type="entry name" value="Ubiqinol_cyt_c_chaperone_CPB3"/>
</dbReference>
<protein>
    <recommendedName>
        <fullName evidence="2">Ubiquinol-cytochrome c chaperone domain-containing protein</fullName>
    </recommendedName>
</protein>
<keyword evidence="4" id="KW-1185">Reference proteome</keyword>
<dbReference type="InterPro" id="IPR021150">
    <property type="entry name" value="Ubiq_cyt_c_chap"/>
</dbReference>
<evidence type="ECO:0000256" key="1">
    <source>
        <dbReference type="ARBA" id="ARBA00006407"/>
    </source>
</evidence>
<evidence type="ECO:0000313" key="4">
    <source>
        <dbReference type="Proteomes" id="UP001608902"/>
    </source>
</evidence>
<accession>A0ABD6ERA7</accession>
<dbReference type="Pfam" id="PF03981">
    <property type="entry name" value="Ubiq_cyt_C_chap"/>
    <property type="match status" value="1"/>
</dbReference>
<dbReference type="Proteomes" id="UP001608902">
    <property type="component" value="Unassembled WGS sequence"/>
</dbReference>
<proteinExistence type="inferred from homology"/>
<dbReference type="PANTHER" id="PTHR12184">
    <property type="entry name" value="UBIQUINOL-CYTOCHROME C REDUCTASE COMPLEX ASSEMBLY FACTOR 1 FAMILY MEMBER"/>
    <property type="match status" value="1"/>
</dbReference>
<dbReference type="EMBL" id="JBGFUD010004893">
    <property type="protein sequence ID" value="MFH4979976.1"/>
    <property type="molecule type" value="Genomic_DNA"/>
</dbReference>
<reference evidence="3 4" key="1">
    <citation type="submission" date="2024-08" db="EMBL/GenBank/DDBJ databases">
        <title>Gnathostoma spinigerum genome.</title>
        <authorList>
            <person name="Gonzalez-Bertolin B."/>
            <person name="Monzon S."/>
            <person name="Zaballos A."/>
            <person name="Jimenez P."/>
            <person name="Dekumyoy P."/>
            <person name="Varona S."/>
            <person name="Cuesta I."/>
            <person name="Sumanam S."/>
            <person name="Adisakwattana P."/>
            <person name="Gasser R.B."/>
            <person name="Hernandez-Gonzalez A."/>
            <person name="Young N.D."/>
            <person name="Perteguer M.J."/>
        </authorList>
    </citation>
    <scope>NUCLEOTIDE SEQUENCE [LARGE SCALE GENOMIC DNA]</scope>
    <source>
        <strain evidence="3">AL3</strain>
        <tissue evidence="3">Liver</tissue>
    </source>
</reference>
<name>A0ABD6ERA7_9BILA</name>
<evidence type="ECO:0000313" key="3">
    <source>
        <dbReference type="EMBL" id="MFH4979976.1"/>
    </source>
</evidence>
<organism evidence="3 4">
    <name type="scientific">Gnathostoma spinigerum</name>
    <dbReference type="NCBI Taxonomy" id="75299"/>
    <lineage>
        <taxon>Eukaryota</taxon>
        <taxon>Metazoa</taxon>
        <taxon>Ecdysozoa</taxon>
        <taxon>Nematoda</taxon>
        <taxon>Chromadorea</taxon>
        <taxon>Rhabditida</taxon>
        <taxon>Spirurina</taxon>
        <taxon>Gnathostomatomorpha</taxon>
        <taxon>Gnathostomatoidea</taxon>
        <taxon>Gnathostomatidae</taxon>
        <taxon>Gnathostoma</taxon>
    </lineage>
</organism>
<feature type="domain" description="Ubiquinol-cytochrome c chaperone" evidence="2">
    <location>
        <begin position="117"/>
        <end position="259"/>
    </location>
</feature>
<gene>
    <name evidence="3" type="ORF">AB6A40_006685</name>
</gene>
<dbReference type="AlphaFoldDB" id="A0ABD6ERA7"/>
<dbReference type="PANTHER" id="PTHR12184:SF1">
    <property type="entry name" value="UBIQUINOL-CYTOCHROME-C REDUCTASE COMPLEX ASSEMBLY FACTOR 1"/>
    <property type="match status" value="1"/>
</dbReference>
<sequence>MSIHRFVTITWVNKSVHNGLIDVLQTSKRCMTSSSTPKSEKTVQQQTSIEAFSRLKIQSSRQTYLPRIIQLMISQFKKKMRIGSNNIDPQLKVVLDHSSAQLYYNCANHYAYLKLCEAFGLPDYPSTWFKLTLMHVWMVLMRLHLALEAHSYLRLQRSLLSAMWLDVDKRLEILGNETSQRLTSAKDMKLMHALHVQTLLEYDEGFLRSDVALAGAVWRCLFIERTCDPIHVNRVVHYMRATVAYLDTLDSETILIQGIKEWKTLKPKPFGSLNSEVTKGGKMLTEKVLGQTDESSS</sequence>
<comment type="caution">
    <text evidence="3">The sequence shown here is derived from an EMBL/GenBank/DDBJ whole genome shotgun (WGS) entry which is preliminary data.</text>
</comment>
<evidence type="ECO:0000259" key="2">
    <source>
        <dbReference type="Pfam" id="PF03981"/>
    </source>
</evidence>
<comment type="similarity">
    <text evidence="1">Belongs to the CBP3 family.</text>
</comment>